<name>A0A1K2H9T8_9NEIS</name>
<gene>
    <name evidence="1" type="ORF">SAMN02745887_00863</name>
</gene>
<reference evidence="1 2" key="1">
    <citation type="submission" date="2016-11" db="EMBL/GenBank/DDBJ databases">
        <authorList>
            <person name="Jaros S."/>
            <person name="Januszkiewicz K."/>
            <person name="Wedrychowicz H."/>
        </authorList>
    </citation>
    <scope>NUCLEOTIDE SEQUENCE [LARGE SCALE GENOMIC DNA]</scope>
    <source>
        <strain evidence="1 2">DSM 18899</strain>
    </source>
</reference>
<keyword evidence="2" id="KW-1185">Reference proteome</keyword>
<dbReference type="PANTHER" id="PTHR33361">
    <property type="entry name" value="GLR0591 PROTEIN"/>
    <property type="match status" value="1"/>
</dbReference>
<dbReference type="AlphaFoldDB" id="A0A1K2H9T8"/>
<dbReference type="Pfam" id="PF05960">
    <property type="entry name" value="DUF885"/>
    <property type="match status" value="1"/>
</dbReference>
<accession>A0A1K2H9T8</accession>
<dbReference type="EMBL" id="FPKR01000003">
    <property type="protein sequence ID" value="SFZ73507.1"/>
    <property type="molecule type" value="Genomic_DNA"/>
</dbReference>
<dbReference type="PANTHER" id="PTHR33361:SF2">
    <property type="entry name" value="DUF885 DOMAIN-CONTAINING PROTEIN"/>
    <property type="match status" value="1"/>
</dbReference>
<dbReference type="Proteomes" id="UP000186513">
    <property type="component" value="Unassembled WGS sequence"/>
</dbReference>
<dbReference type="RefSeq" id="WP_072427408.1">
    <property type="nucleotide sequence ID" value="NZ_FPKR01000003.1"/>
</dbReference>
<evidence type="ECO:0000313" key="2">
    <source>
        <dbReference type="Proteomes" id="UP000186513"/>
    </source>
</evidence>
<protein>
    <submittedName>
        <fullName evidence="1">Uncharacterized conserved protein, DUF885 familyt</fullName>
    </submittedName>
</protein>
<proteinExistence type="predicted"/>
<dbReference type="InterPro" id="IPR010281">
    <property type="entry name" value="DUF885"/>
</dbReference>
<sequence length="602" mass="67136">MRLKQAGIGLAVLLALTGGVAVNALYFRPWSINVFFERTALRELIEMPQLMSDLRLFEPWGIRRHNALLDDASDAHADAALERAQANLDTLQGYARDKLSPSEQLSYDTMAWGLQQQLAGRPFRLHNFPVNQIWGEQLNVINFLTGTHQVNDVRDAEDYLARLRAIPTKLAQVEAAQALRASQGIVAPHFALQKSIEGMGNQLAMPVEQHPLYTSFADKLRKAGLRDIDQSEFLQQAKLALQEAVYPAYQRLNQATIALAAAHPRNDGAWSLPNGDAYYAWALRGHLSTDMTPDAVHQLGLAEVARIQAEMRSILKAAGEPHEDVGAAMLKLGEDPRFLYPDTEAGRAQIIADYKAILSKAQAALPKVIGHLPSAAMDVRPVPKVAEKTAAGAYYEAPALDGSRPGVFYANLYDIKATPRWSMHTLAYHEGVPGHHLQTAIAREQTDLPSFRRFNWYTAYGEGWALYAEKLAEEIGLIPDPYDRLGRLRDELFRAVRLVVDTGMHAKRWTREQGVDYMMRNTGMGEGEVVVEIERYLVNPGQACAYKIGMLKILELRARAIQQLGKDYDARRFHDLVLRNGPLPLALLERIVDDWIKAGGKA</sequence>
<organism evidence="1 2">
    <name type="scientific">Chitinimonas taiwanensis DSM 18899</name>
    <dbReference type="NCBI Taxonomy" id="1121279"/>
    <lineage>
        <taxon>Bacteria</taxon>
        <taxon>Pseudomonadati</taxon>
        <taxon>Pseudomonadota</taxon>
        <taxon>Betaproteobacteria</taxon>
        <taxon>Neisseriales</taxon>
        <taxon>Chitinibacteraceae</taxon>
        <taxon>Chitinimonas</taxon>
    </lineage>
</organism>
<dbReference type="STRING" id="1121279.SAMN02745887_00863"/>
<evidence type="ECO:0000313" key="1">
    <source>
        <dbReference type="EMBL" id="SFZ73507.1"/>
    </source>
</evidence>